<evidence type="ECO:0000256" key="1">
    <source>
        <dbReference type="SAM" id="MobiDB-lite"/>
    </source>
</evidence>
<feature type="compositionally biased region" description="Low complexity" evidence="1">
    <location>
        <begin position="84"/>
        <end position="101"/>
    </location>
</feature>
<proteinExistence type="predicted"/>
<reference evidence="2" key="1">
    <citation type="journal article" date="2015" name="Genome Announc.">
        <title>Draft Genome Sequence of Thiostrepton-Producing Streptomyces azureus ATCC 14921.</title>
        <authorList>
            <person name="Sakihara K."/>
            <person name="Maeda J."/>
            <person name="Tashiro K."/>
            <person name="Fujino Y."/>
            <person name="Kuhara S."/>
            <person name="Ohshima T."/>
            <person name="Ogata S."/>
            <person name="Doi K."/>
        </authorList>
    </citation>
    <scope>NUCLEOTIDE SEQUENCE [LARGE SCALE GENOMIC DNA]</scope>
    <source>
        <strain evidence="2">ATCC14921</strain>
    </source>
</reference>
<evidence type="ECO:0000313" key="3">
    <source>
        <dbReference type="Proteomes" id="UP000053859"/>
    </source>
</evidence>
<evidence type="ECO:0000313" key="2">
    <source>
        <dbReference type="EMBL" id="GAP51867.1"/>
    </source>
</evidence>
<name>A0A0K8PVF6_STRAJ</name>
<accession>A0A0K8PVF6</accession>
<dbReference type="AlphaFoldDB" id="A0A0K8PVF6"/>
<sequence length="101" mass="10246">MGLFDGLGLRLTLGVPGVRPVNAAARTTGSAASVPAPRRDGPGDPTGRVRSPDAGPDWGKGRRPASHAYLALPDGVSRIDDDAMAAGRDAGTTRRSTTSPA</sequence>
<dbReference type="Proteomes" id="UP000053859">
    <property type="component" value="Unassembled WGS sequence"/>
</dbReference>
<organism evidence="2 3">
    <name type="scientific">Streptomyces azureus</name>
    <dbReference type="NCBI Taxonomy" id="146537"/>
    <lineage>
        <taxon>Bacteria</taxon>
        <taxon>Bacillati</taxon>
        <taxon>Actinomycetota</taxon>
        <taxon>Actinomycetes</taxon>
        <taxon>Kitasatosporales</taxon>
        <taxon>Streptomycetaceae</taxon>
        <taxon>Streptomyces</taxon>
    </lineage>
</organism>
<dbReference type="PATRIC" id="fig|146537.3.peg.7087"/>
<feature type="region of interest" description="Disordered" evidence="1">
    <location>
        <begin position="24"/>
        <end position="101"/>
    </location>
</feature>
<protein>
    <submittedName>
        <fullName evidence="2">Uncharacterized protein</fullName>
    </submittedName>
</protein>
<gene>
    <name evidence="2" type="ORF">SAZU_6740</name>
</gene>
<keyword evidence="3" id="KW-1185">Reference proteome</keyword>
<dbReference type="EMBL" id="DF968392">
    <property type="protein sequence ID" value="GAP51867.1"/>
    <property type="molecule type" value="Genomic_DNA"/>
</dbReference>